<dbReference type="GO" id="GO:0016740">
    <property type="term" value="F:transferase activity"/>
    <property type="evidence" value="ECO:0007669"/>
    <property type="project" value="UniProtKB-KW"/>
</dbReference>
<dbReference type="InterPro" id="IPR015424">
    <property type="entry name" value="PyrdxlP-dep_Trfase"/>
</dbReference>
<feature type="modified residue" description="N6-(pyridoxal phosphate)lysine" evidence="6">
    <location>
        <position position="214"/>
    </location>
</feature>
<evidence type="ECO:0000256" key="1">
    <source>
        <dbReference type="ARBA" id="ARBA00001933"/>
    </source>
</evidence>
<keyword evidence="9" id="KW-1185">Reference proteome</keyword>
<dbReference type="GO" id="GO:0047804">
    <property type="term" value="F:cysteine-S-conjugate beta-lyase activity"/>
    <property type="evidence" value="ECO:0007669"/>
    <property type="project" value="InterPro"/>
</dbReference>
<dbReference type="Gene3D" id="3.40.640.10">
    <property type="entry name" value="Type I PLP-dependent aspartate aminotransferase-like (Major domain)"/>
    <property type="match status" value="1"/>
</dbReference>
<dbReference type="GO" id="GO:0030170">
    <property type="term" value="F:pyridoxal phosphate binding"/>
    <property type="evidence" value="ECO:0007669"/>
    <property type="project" value="InterPro"/>
</dbReference>
<proteinExistence type="inferred from homology"/>
<organism evidence="8 9">
    <name type="scientific">Comamonas denitrificans</name>
    <dbReference type="NCBI Taxonomy" id="117506"/>
    <lineage>
        <taxon>Bacteria</taxon>
        <taxon>Pseudomonadati</taxon>
        <taxon>Pseudomonadota</taxon>
        <taxon>Betaproteobacteria</taxon>
        <taxon>Burkholderiales</taxon>
        <taxon>Comamonadaceae</taxon>
        <taxon>Comamonas</taxon>
    </lineage>
</organism>
<accession>A0A939GWQ5</accession>
<comment type="caution">
    <text evidence="8">The sequence shown here is derived from an EMBL/GenBank/DDBJ whole genome shotgun (WGS) entry which is preliminary data.</text>
</comment>
<evidence type="ECO:0000313" key="8">
    <source>
        <dbReference type="EMBL" id="MBO1249519.1"/>
    </source>
</evidence>
<evidence type="ECO:0000313" key="9">
    <source>
        <dbReference type="Proteomes" id="UP000664731"/>
    </source>
</evidence>
<evidence type="ECO:0000256" key="2">
    <source>
        <dbReference type="ARBA" id="ARBA00009077"/>
    </source>
</evidence>
<dbReference type="Gene3D" id="3.90.1150.10">
    <property type="entry name" value="Aspartate Aminotransferase, domain 1"/>
    <property type="match status" value="1"/>
</dbReference>
<dbReference type="AlphaFoldDB" id="A0A939GWQ5"/>
<gene>
    <name evidence="8" type="ORF">J1777_06685</name>
</gene>
<dbReference type="InterPro" id="IPR015422">
    <property type="entry name" value="PyrdxlP-dep_Trfase_small"/>
</dbReference>
<sequence>MTNPHLSTHLIHHPYAAPTEFSAPQQPVHKASTVFFPDVATMRSRRWLDKSGYTYGLHGTPTSFTLEERLCALEGGQQCLLVPSGLAAISTISLALLSQGDEVLIPDNAYGPNKDFAQHELARYGIRYAFFNPMDVEDLRSKLSPATKLVWLEAPGSVTMEFPNLLAQVQLVRQHGALSALDNTWGAGLAFLPFDLLRDGGSVQVDISAHALTKYPSGGGDVLMGSIITRDHAVHMRLKLAHMRLGLGVGMNDVELVLRSLPSTALRYHAQDKTARQLVAALQRQNAVKQLLHPAFASSPGHAHWQQLCATPENPAGAAAGIFSVVFDAPQSQVDDFCNRLQLFKLGYSWGGHISLVMPYALDEMRDLGRGAVLPGCLVRLCIGLEDAADLERDVAQAYGHAFGHAWRGQGVH</sequence>
<evidence type="ECO:0000256" key="4">
    <source>
        <dbReference type="ARBA" id="ARBA00023239"/>
    </source>
</evidence>
<dbReference type="GO" id="GO:0019450">
    <property type="term" value="P:L-cysteine catabolic process to pyruvate"/>
    <property type="evidence" value="ECO:0007669"/>
    <property type="project" value="TreeGrafter"/>
</dbReference>
<protein>
    <submittedName>
        <fullName evidence="8">PLP-dependent transferase</fullName>
    </submittedName>
</protein>
<evidence type="ECO:0000256" key="3">
    <source>
        <dbReference type="ARBA" id="ARBA00022898"/>
    </source>
</evidence>
<comment type="similarity">
    <text evidence="2 7">Belongs to the trans-sulfuration enzymes family.</text>
</comment>
<dbReference type="InterPro" id="IPR000277">
    <property type="entry name" value="Cys/Met-Metab_PyrdxlP-dep_enz"/>
</dbReference>
<dbReference type="Proteomes" id="UP000664731">
    <property type="component" value="Unassembled WGS sequence"/>
</dbReference>
<comment type="catalytic activity">
    <reaction evidence="5">
        <text>L,L-cystathionine + H2O = L-homocysteine + pyruvate + NH4(+)</text>
        <dbReference type="Rhea" id="RHEA:13965"/>
        <dbReference type="ChEBI" id="CHEBI:15361"/>
        <dbReference type="ChEBI" id="CHEBI:15377"/>
        <dbReference type="ChEBI" id="CHEBI:28938"/>
        <dbReference type="ChEBI" id="CHEBI:58161"/>
        <dbReference type="ChEBI" id="CHEBI:58199"/>
    </reaction>
</comment>
<dbReference type="InterPro" id="IPR006233">
    <property type="entry name" value="Cys_b_lyase_bac"/>
</dbReference>
<dbReference type="EMBL" id="JAFNME010000011">
    <property type="protein sequence ID" value="MBO1249519.1"/>
    <property type="molecule type" value="Genomic_DNA"/>
</dbReference>
<dbReference type="PIRSF" id="PIRSF001434">
    <property type="entry name" value="CGS"/>
    <property type="match status" value="1"/>
</dbReference>
<dbReference type="Pfam" id="PF01053">
    <property type="entry name" value="Cys_Met_Meta_PP"/>
    <property type="match status" value="1"/>
</dbReference>
<keyword evidence="8" id="KW-0808">Transferase</keyword>
<comment type="cofactor">
    <cofactor evidence="1 7">
        <name>pyridoxal 5'-phosphate</name>
        <dbReference type="ChEBI" id="CHEBI:597326"/>
    </cofactor>
</comment>
<dbReference type="RefSeq" id="WP_207575037.1">
    <property type="nucleotide sequence ID" value="NZ_JAFNME010000011.1"/>
</dbReference>
<name>A0A939GWQ5_9BURK</name>
<dbReference type="SUPFAM" id="SSF53383">
    <property type="entry name" value="PLP-dependent transferases"/>
    <property type="match status" value="1"/>
</dbReference>
<evidence type="ECO:0000256" key="5">
    <source>
        <dbReference type="ARBA" id="ARBA00047517"/>
    </source>
</evidence>
<reference evidence="8" key="1">
    <citation type="submission" date="2021-03" db="EMBL/GenBank/DDBJ databases">
        <title>Comamonas denitrificans.</title>
        <authorList>
            <person name="Finster K."/>
        </authorList>
    </citation>
    <scope>NUCLEOTIDE SEQUENCE</scope>
    <source>
        <strain evidence="8">MM2021_4</strain>
    </source>
</reference>
<dbReference type="InterPro" id="IPR015421">
    <property type="entry name" value="PyrdxlP-dep_Trfase_major"/>
</dbReference>
<dbReference type="GO" id="GO:0019346">
    <property type="term" value="P:transsulfuration"/>
    <property type="evidence" value="ECO:0007669"/>
    <property type="project" value="InterPro"/>
</dbReference>
<evidence type="ECO:0000256" key="7">
    <source>
        <dbReference type="RuleBase" id="RU362118"/>
    </source>
</evidence>
<evidence type="ECO:0000256" key="6">
    <source>
        <dbReference type="PIRSR" id="PIRSR001434-2"/>
    </source>
</evidence>
<keyword evidence="4" id="KW-0456">Lyase</keyword>
<dbReference type="PANTHER" id="PTHR43500">
    <property type="entry name" value="CYSTATHIONINE BETA-LYASE-RELATED"/>
    <property type="match status" value="1"/>
</dbReference>
<keyword evidence="3 6" id="KW-0663">Pyridoxal phosphate</keyword>
<dbReference type="PANTHER" id="PTHR43500:SF1">
    <property type="entry name" value="CYSTATHIONINE BETA-LYASE-RELATED"/>
    <property type="match status" value="1"/>
</dbReference>